<dbReference type="AlphaFoldDB" id="A0A3D8V964"/>
<dbReference type="InterPro" id="IPR012434">
    <property type="entry name" value="DUF1631"/>
</dbReference>
<comment type="caution">
    <text evidence="2">The sequence shown here is derived from an EMBL/GenBank/DDBJ whole genome shotgun (WGS) entry which is preliminary data.</text>
</comment>
<dbReference type="Proteomes" id="UP000256829">
    <property type="component" value="Unassembled WGS sequence"/>
</dbReference>
<evidence type="ECO:0000313" key="2">
    <source>
        <dbReference type="EMBL" id="RDY65936.1"/>
    </source>
</evidence>
<name>A0A3D8V964_9GAMM</name>
<reference evidence="2 3" key="1">
    <citation type="submission" date="2018-08" db="EMBL/GenBank/DDBJ databases">
        <title>Lysobacter soli KCTC 22011, whole genome shotgun sequence.</title>
        <authorList>
            <person name="Zhang X."/>
            <person name="Feng G."/>
            <person name="Zhu H."/>
        </authorList>
    </citation>
    <scope>NUCLEOTIDE SEQUENCE [LARGE SCALE GENOMIC DNA]</scope>
    <source>
        <strain evidence="2 3">KCTC 22011</strain>
    </source>
</reference>
<feature type="region of interest" description="Disordered" evidence="1">
    <location>
        <begin position="291"/>
        <end position="310"/>
    </location>
</feature>
<keyword evidence="3" id="KW-1185">Reference proteome</keyword>
<protein>
    <submittedName>
        <fullName evidence="2">DUF1631 family protein</fullName>
    </submittedName>
</protein>
<accession>A0A3D8V964</accession>
<proteinExistence type="predicted"/>
<organism evidence="2 3">
    <name type="scientific">Lysobacter soli</name>
    <dbReference type="NCBI Taxonomy" id="453783"/>
    <lineage>
        <taxon>Bacteria</taxon>
        <taxon>Pseudomonadati</taxon>
        <taxon>Pseudomonadota</taxon>
        <taxon>Gammaproteobacteria</taxon>
        <taxon>Lysobacterales</taxon>
        <taxon>Lysobacteraceae</taxon>
        <taxon>Lysobacter</taxon>
    </lineage>
</organism>
<dbReference type="Pfam" id="PF07793">
    <property type="entry name" value="DUF1631"/>
    <property type="match status" value="1"/>
</dbReference>
<sequence length="796" mass="86520">MGLQDGVVSCHYAPGNCRQAADSAHVPLHVTGDIEVSGYPHGVAQATRTDPLRVLEEIKRLSLEVLGGLPGTLYGPVEDALKVASLKGDGKSNHYEEQAALWVLRQHQASHVMKYRQQIAQAFDDFRALRIRSGGDVTLRLLDEQQLEYELASGRLNESLVARFARPLDTLQSRLQALSESLRVPAGLNPIGPERLVTAFSQTLLDAQVPDTLRGRLFRHYETELIRLLGDLYARVNALLASSGYGAPVASRPPEEARRGGDGGAPAGGYGGYGAQDGFGAGGGGYGAGLGPGPGMVGEPTGRSSGPPMSQQDIAAMAQELAQLRGQLHAWRESISRGDVATGGGHAPERPVMQRREMRVDEILNVASLLQAEPPDAFARALAVTGRLGETIRDHLQDGARRLGLNPDQACFSPEEEDAIDLVAMLFDSLFRHNALQDRARRLYARLVLPYVKVALTDNAVFVKREHPARRLLDAITEACEGNDGETPQDRELLDRATEISQRIVADYNEDLAVFELAHAELDAVLAQQRRRFELQEQRAAKATYGRERLGAARAQAESALEERLGESTLTQAVADFLAMPWRHHVVQTLLRENTDQRRHAEAIALGDALVMADRLAGEGRGRELADQLLALQPAIIDCLASSGLDDSAAQHGMAGLVRALATPDTPRRHVPVSPESMPEDDAGEAERRLWLVGDADGVRHDPLLAERMSTLEVGDWLRLTNVEGESTAVKVAWLSPLTSRYLLVNRRGLRVLVASAEELAALAGAGRLTIGAERTAFDEAMRQVKRHLDRASATR</sequence>
<gene>
    <name evidence="2" type="ORF">DX912_14630</name>
</gene>
<dbReference type="EMBL" id="QTJR01000012">
    <property type="protein sequence ID" value="RDY65936.1"/>
    <property type="molecule type" value="Genomic_DNA"/>
</dbReference>
<evidence type="ECO:0000313" key="3">
    <source>
        <dbReference type="Proteomes" id="UP000256829"/>
    </source>
</evidence>
<evidence type="ECO:0000256" key="1">
    <source>
        <dbReference type="SAM" id="MobiDB-lite"/>
    </source>
</evidence>